<dbReference type="Gene3D" id="3.40.630.30">
    <property type="match status" value="1"/>
</dbReference>
<accession>A0A0B4DQX6</accession>
<dbReference type="PANTHER" id="PTHR43610:SF1">
    <property type="entry name" value="N-ACETYLTRANSFERASE DOMAIN-CONTAINING PROTEIN"/>
    <property type="match status" value="1"/>
</dbReference>
<sequence length="204" mass="22598">MTFLEPLTLTGRYVILEPLAEEHHDGLVEAARDGELWTLWYTSVPSPQGMAAEIRRRLALQEQGSMLPFTTRLIDPATGGPGRIIGMTTYMNIDAATPRVEIGSTWNAASAQGSGTNPDSKLLLLRHAFEVVGCPAVEFRTHWLNHQSREAIARLGAKQDGVLRSHSRTSDGNLRDTVVFSILDHEWPAVRAGLEYRLDRRGQA</sequence>
<dbReference type="SUPFAM" id="SSF55729">
    <property type="entry name" value="Acyl-CoA N-acyltransferases (Nat)"/>
    <property type="match status" value="1"/>
</dbReference>
<dbReference type="Pfam" id="PF13302">
    <property type="entry name" value="Acetyltransf_3"/>
    <property type="match status" value="1"/>
</dbReference>
<reference evidence="2 3" key="1">
    <citation type="submission" date="2014-12" db="EMBL/GenBank/DDBJ databases">
        <title>Genome sequencing of Arthrobacter phenanthrenivorans SWC37.</title>
        <authorList>
            <person name="Tan P.W."/>
            <person name="Chan K.-G."/>
        </authorList>
    </citation>
    <scope>NUCLEOTIDE SEQUENCE [LARGE SCALE GENOMIC DNA]</scope>
    <source>
        <strain evidence="2 3">SWC37</strain>
    </source>
</reference>
<dbReference type="AlphaFoldDB" id="A0A0B4DQX6"/>
<evidence type="ECO:0000313" key="3">
    <source>
        <dbReference type="Proteomes" id="UP000031196"/>
    </source>
</evidence>
<dbReference type="GO" id="GO:0016747">
    <property type="term" value="F:acyltransferase activity, transferring groups other than amino-acyl groups"/>
    <property type="evidence" value="ECO:0007669"/>
    <property type="project" value="InterPro"/>
</dbReference>
<proteinExistence type="predicted"/>
<dbReference type="InterPro" id="IPR000182">
    <property type="entry name" value="GNAT_dom"/>
</dbReference>
<gene>
    <name evidence="2" type="ORF">RM50_10250</name>
</gene>
<dbReference type="PANTHER" id="PTHR43610">
    <property type="entry name" value="BLL6696 PROTEIN"/>
    <property type="match status" value="1"/>
</dbReference>
<dbReference type="EMBL" id="JWTB01000019">
    <property type="protein sequence ID" value="KIC66780.1"/>
    <property type="molecule type" value="Genomic_DNA"/>
</dbReference>
<dbReference type="OrthoDB" id="9795199at2"/>
<dbReference type="InterPro" id="IPR016181">
    <property type="entry name" value="Acyl_CoA_acyltransferase"/>
</dbReference>
<evidence type="ECO:0000259" key="1">
    <source>
        <dbReference type="Pfam" id="PF13302"/>
    </source>
</evidence>
<protein>
    <submittedName>
        <fullName evidence="2">Amino acid acetyltransferase</fullName>
    </submittedName>
</protein>
<feature type="domain" description="N-acetyltransferase" evidence="1">
    <location>
        <begin position="14"/>
        <end position="158"/>
    </location>
</feature>
<evidence type="ECO:0000313" key="2">
    <source>
        <dbReference type="EMBL" id="KIC66780.1"/>
    </source>
</evidence>
<dbReference type="RefSeq" id="WP_043452362.1">
    <property type="nucleotide sequence ID" value="NZ_JWTB01000019.1"/>
</dbReference>
<name>A0A0B4DQX6_PSEPS</name>
<dbReference type="Proteomes" id="UP000031196">
    <property type="component" value="Unassembled WGS sequence"/>
</dbReference>
<keyword evidence="2" id="KW-0808">Transferase</keyword>
<comment type="caution">
    <text evidence="2">The sequence shown here is derived from an EMBL/GenBank/DDBJ whole genome shotgun (WGS) entry which is preliminary data.</text>
</comment>
<organism evidence="2 3">
    <name type="scientific">Pseudarthrobacter phenanthrenivorans</name>
    <name type="common">Arthrobacter phenanthrenivorans</name>
    <dbReference type="NCBI Taxonomy" id="361575"/>
    <lineage>
        <taxon>Bacteria</taxon>
        <taxon>Bacillati</taxon>
        <taxon>Actinomycetota</taxon>
        <taxon>Actinomycetes</taxon>
        <taxon>Micrococcales</taxon>
        <taxon>Micrococcaceae</taxon>
        <taxon>Pseudarthrobacter</taxon>
    </lineage>
</organism>